<evidence type="ECO:0000256" key="4">
    <source>
        <dbReference type="ARBA" id="ARBA00022692"/>
    </source>
</evidence>
<evidence type="ECO:0000256" key="1">
    <source>
        <dbReference type="ARBA" id="ARBA00004141"/>
    </source>
</evidence>
<gene>
    <name evidence="11" type="ORF">HannXRQ_Chr03g0077911</name>
</gene>
<evidence type="ECO:0000256" key="6">
    <source>
        <dbReference type="ARBA" id="ARBA00023065"/>
    </source>
</evidence>
<dbReference type="AlphaFoldDB" id="A0A251V7P4"/>
<evidence type="ECO:0000256" key="7">
    <source>
        <dbReference type="ARBA" id="ARBA00023136"/>
    </source>
</evidence>
<comment type="similarity">
    <text evidence="2">Belongs to the two pore domain potassium channel (TC 1.A.1.7) family.</text>
</comment>
<sequence>MEGSRANFRVCLDSFAITSVHLQSIRSASVNYTKLTSNTLAGATLFPHKFICNFQNIAHKCLAMTTNGEKQASPKHPRVTDHIASAKRRRFRRLKSAPLADSFTYDKKTDAVKQCPKSVFDQFSPSYWKIGVVLLVYLAAGTLCFHLTRHQIAGNKTNSVLDALYFTVVTMTSVGYGDVIPDSTLTILLACLFVVLGMLIVGLVLGKAAEVLVVKQERILEKALHLHETIGEAQILKKMKTNTARNKNRSVT</sequence>
<keyword evidence="5 9" id="KW-1133">Transmembrane helix</keyword>
<dbReference type="InParanoid" id="A0A251V7P4"/>
<dbReference type="Proteomes" id="UP000215914">
    <property type="component" value="Chromosome 3"/>
</dbReference>
<dbReference type="InterPro" id="IPR013099">
    <property type="entry name" value="K_chnl_dom"/>
</dbReference>
<evidence type="ECO:0000256" key="9">
    <source>
        <dbReference type="SAM" id="Phobius"/>
    </source>
</evidence>
<keyword evidence="4 9" id="KW-0812">Transmembrane</keyword>
<protein>
    <submittedName>
        <fullName evidence="11">Putative potassium channel domain-containing protein</fullName>
    </submittedName>
</protein>
<proteinExistence type="inferred from homology"/>
<keyword evidence="7 9" id="KW-0472">Membrane</keyword>
<evidence type="ECO:0000256" key="5">
    <source>
        <dbReference type="ARBA" id="ARBA00022989"/>
    </source>
</evidence>
<dbReference type="PANTHER" id="PTHR11003:SF330">
    <property type="entry name" value="POTASSIUM CHANNEL DOMAIN-CONTAINING PROTEIN"/>
    <property type="match status" value="1"/>
</dbReference>
<organism evidence="11 12">
    <name type="scientific">Helianthus annuus</name>
    <name type="common">Common sunflower</name>
    <dbReference type="NCBI Taxonomy" id="4232"/>
    <lineage>
        <taxon>Eukaryota</taxon>
        <taxon>Viridiplantae</taxon>
        <taxon>Streptophyta</taxon>
        <taxon>Embryophyta</taxon>
        <taxon>Tracheophyta</taxon>
        <taxon>Spermatophyta</taxon>
        <taxon>Magnoliopsida</taxon>
        <taxon>eudicotyledons</taxon>
        <taxon>Gunneridae</taxon>
        <taxon>Pentapetalae</taxon>
        <taxon>asterids</taxon>
        <taxon>campanulids</taxon>
        <taxon>Asterales</taxon>
        <taxon>Asteraceae</taxon>
        <taxon>Asteroideae</taxon>
        <taxon>Heliantheae alliance</taxon>
        <taxon>Heliantheae</taxon>
        <taxon>Helianthus</taxon>
    </lineage>
</organism>
<dbReference type="GO" id="GO:0005774">
    <property type="term" value="C:vacuolar membrane"/>
    <property type="evidence" value="ECO:0007669"/>
    <property type="project" value="UniProtKB-ARBA"/>
</dbReference>
<dbReference type="PANTHER" id="PTHR11003">
    <property type="entry name" value="POTASSIUM CHANNEL, SUBFAMILY K"/>
    <property type="match status" value="1"/>
</dbReference>
<name>A0A251V7P4_HELAN</name>
<keyword evidence="8 11" id="KW-0407">Ion channel</keyword>
<evidence type="ECO:0000259" key="10">
    <source>
        <dbReference type="Pfam" id="PF07885"/>
    </source>
</evidence>
<evidence type="ECO:0000313" key="12">
    <source>
        <dbReference type="Proteomes" id="UP000215914"/>
    </source>
</evidence>
<feature type="domain" description="Potassium channel" evidence="10">
    <location>
        <begin position="133"/>
        <end position="212"/>
    </location>
</feature>
<feature type="transmembrane region" description="Helical" evidence="9">
    <location>
        <begin position="160"/>
        <end position="179"/>
    </location>
</feature>
<evidence type="ECO:0000256" key="2">
    <source>
        <dbReference type="ARBA" id="ARBA00010159"/>
    </source>
</evidence>
<dbReference type="InterPro" id="IPR003280">
    <property type="entry name" value="2pore_dom_K_chnl"/>
</dbReference>
<reference evidence="12" key="1">
    <citation type="journal article" date="2017" name="Nature">
        <title>The sunflower genome provides insights into oil metabolism, flowering and Asterid evolution.</title>
        <authorList>
            <person name="Badouin H."/>
            <person name="Gouzy J."/>
            <person name="Grassa C.J."/>
            <person name="Murat F."/>
            <person name="Staton S.E."/>
            <person name="Cottret L."/>
            <person name="Lelandais-Briere C."/>
            <person name="Owens G.L."/>
            <person name="Carrere S."/>
            <person name="Mayjonade B."/>
            <person name="Legrand L."/>
            <person name="Gill N."/>
            <person name="Kane N.C."/>
            <person name="Bowers J.E."/>
            <person name="Hubner S."/>
            <person name="Bellec A."/>
            <person name="Berard A."/>
            <person name="Berges H."/>
            <person name="Blanchet N."/>
            <person name="Boniface M.C."/>
            <person name="Brunel D."/>
            <person name="Catrice O."/>
            <person name="Chaidir N."/>
            <person name="Claudel C."/>
            <person name="Donnadieu C."/>
            <person name="Faraut T."/>
            <person name="Fievet G."/>
            <person name="Helmstetter N."/>
            <person name="King M."/>
            <person name="Knapp S.J."/>
            <person name="Lai Z."/>
            <person name="Le Paslier M.C."/>
            <person name="Lippi Y."/>
            <person name="Lorenzon L."/>
            <person name="Mandel J.R."/>
            <person name="Marage G."/>
            <person name="Marchand G."/>
            <person name="Marquand E."/>
            <person name="Bret-Mestries E."/>
            <person name="Morien E."/>
            <person name="Nambeesan S."/>
            <person name="Nguyen T."/>
            <person name="Pegot-Espagnet P."/>
            <person name="Pouilly N."/>
            <person name="Raftis F."/>
            <person name="Sallet E."/>
            <person name="Schiex T."/>
            <person name="Thomas J."/>
            <person name="Vandecasteele C."/>
            <person name="Vares D."/>
            <person name="Vear F."/>
            <person name="Vautrin S."/>
            <person name="Crespi M."/>
            <person name="Mangin B."/>
            <person name="Burke J.M."/>
            <person name="Salse J."/>
            <person name="Munos S."/>
            <person name="Vincourt P."/>
            <person name="Rieseberg L.H."/>
            <person name="Langlade N.B."/>
        </authorList>
    </citation>
    <scope>NUCLEOTIDE SEQUENCE [LARGE SCALE GENOMIC DNA]</scope>
    <source>
        <strain evidence="12">cv. SF193</strain>
    </source>
</reference>
<dbReference type="EMBL" id="CM007892">
    <property type="protein sequence ID" value="OTG31638.1"/>
    <property type="molecule type" value="Genomic_DNA"/>
</dbReference>
<keyword evidence="6" id="KW-0406">Ion transport</keyword>
<evidence type="ECO:0000313" key="11">
    <source>
        <dbReference type="EMBL" id="OTG31638.1"/>
    </source>
</evidence>
<feature type="transmembrane region" description="Helical" evidence="9">
    <location>
        <begin position="127"/>
        <end position="148"/>
    </location>
</feature>
<evidence type="ECO:0000256" key="8">
    <source>
        <dbReference type="ARBA" id="ARBA00023303"/>
    </source>
</evidence>
<evidence type="ECO:0000256" key="3">
    <source>
        <dbReference type="ARBA" id="ARBA00022448"/>
    </source>
</evidence>
<dbReference type="Pfam" id="PF07885">
    <property type="entry name" value="Ion_trans_2"/>
    <property type="match status" value="1"/>
</dbReference>
<keyword evidence="12" id="KW-1185">Reference proteome</keyword>
<comment type="subcellular location">
    <subcellularLocation>
        <location evidence="1">Membrane</location>
        <topology evidence="1">Multi-pass membrane protein</topology>
    </subcellularLocation>
</comment>
<dbReference type="SUPFAM" id="SSF81324">
    <property type="entry name" value="Voltage-gated potassium channels"/>
    <property type="match status" value="1"/>
</dbReference>
<dbReference type="Gene3D" id="1.10.287.70">
    <property type="match status" value="1"/>
</dbReference>
<feature type="transmembrane region" description="Helical" evidence="9">
    <location>
        <begin position="185"/>
        <end position="206"/>
    </location>
</feature>
<keyword evidence="3" id="KW-0813">Transport</keyword>
<accession>A0A251V7P4</accession>
<dbReference type="GO" id="GO:0005267">
    <property type="term" value="F:potassium channel activity"/>
    <property type="evidence" value="ECO:0007669"/>
    <property type="project" value="InterPro"/>
</dbReference>